<evidence type="ECO:0008006" key="3">
    <source>
        <dbReference type="Google" id="ProtNLM"/>
    </source>
</evidence>
<keyword evidence="2" id="KW-1185">Reference proteome</keyword>
<dbReference type="SUPFAM" id="SSF48452">
    <property type="entry name" value="TPR-like"/>
    <property type="match status" value="1"/>
</dbReference>
<dbReference type="InterPro" id="IPR011990">
    <property type="entry name" value="TPR-like_helical_dom_sf"/>
</dbReference>
<reference evidence="1 2" key="1">
    <citation type="submission" date="2020-08" db="EMBL/GenBank/DDBJ databases">
        <title>Genome public.</title>
        <authorList>
            <person name="Liu C."/>
            <person name="Sun Q."/>
        </authorList>
    </citation>
    <scope>NUCLEOTIDE SEQUENCE [LARGE SCALE GENOMIC DNA]</scope>
    <source>
        <strain evidence="1 2">BX10</strain>
    </source>
</reference>
<comment type="caution">
    <text evidence="1">The sequence shown here is derived from an EMBL/GenBank/DDBJ whole genome shotgun (WGS) entry which is preliminary data.</text>
</comment>
<proteinExistence type="predicted"/>
<dbReference type="Gene3D" id="1.25.40.10">
    <property type="entry name" value="Tetratricopeptide repeat domain"/>
    <property type="match status" value="1"/>
</dbReference>
<name>A0ABR7NVI1_9FIRM</name>
<dbReference type="RefSeq" id="WP_262428015.1">
    <property type="nucleotide sequence ID" value="NZ_JACRTJ010000027.1"/>
</dbReference>
<dbReference type="EMBL" id="JACRTJ010000027">
    <property type="protein sequence ID" value="MBC8599983.1"/>
    <property type="molecule type" value="Genomic_DNA"/>
</dbReference>
<accession>A0ABR7NVI1</accession>
<sequence>MSLILCRQEPVTSPYFVEELGVHLYSSQELNYVIYHHPLLVMEDFVNERLAAFLRTELRLPFLAERIQKWIQSRGPSDELLFLILQDCAFYTQAEQAAYRQKVAGLRKLSSHEYEKKRADYFYSLGLYGRSASMYKRILDNGEGRSLSHEFRGKVWNNLGACYGELFSFQKAMDAYVCAWNEKPEAAYLKGMYFLTKLDPELSMKDRCRELLASQDTEGWDREFNEALVRAGQTGPAVRLQEIFDRDPEKRLEGAAKVLNQWKLEYRKML</sequence>
<organism evidence="1 2">
    <name type="scientific">Enterocloster hominis</name>
    <name type="common">ex Liu et al. 2021</name>
    <dbReference type="NCBI Taxonomy" id="2763663"/>
    <lineage>
        <taxon>Bacteria</taxon>
        <taxon>Bacillati</taxon>
        <taxon>Bacillota</taxon>
        <taxon>Clostridia</taxon>
        <taxon>Lachnospirales</taxon>
        <taxon>Lachnospiraceae</taxon>
        <taxon>Enterocloster</taxon>
    </lineage>
</organism>
<gene>
    <name evidence="1" type="ORF">H8708_12225</name>
</gene>
<dbReference type="Proteomes" id="UP000647491">
    <property type="component" value="Unassembled WGS sequence"/>
</dbReference>
<protein>
    <recommendedName>
        <fullName evidence="3">Tetratricopeptide repeat protein</fullName>
    </recommendedName>
</protein>
<evidence type="ECO:0000313" key="1">
    <source>
        <dbReference type="EMBL" id="MBC8599983.1"/>
    </source>
</evidence>
<evidence type="ECO:0000313" key="2">
    <source>
        <dbReference type="Proteomes" id="UP000647491"/>
    </source>
</evidence>